<evidence type="ECO:0000259" key="9">
    <source>
        <dbReference type="PROSITE" id="PS50850"/>
    </source>
</evidence>
<evidence type="ECO:0000256" key="5">
    <source>
        <dbReference type="ARBA" id="ARBA00022692"/>
    </source>
</evidence>
<dbReference type="AlphaFoldDB" id="A0A370MXD4"/>
<feature type="transmembrane region" description="Helical" evidence="8">
    <location>
        <begin position="201"/>
        <end position="223"/>
    </location>
</feature>
<feature type="transmembrane region" description="Helical" evidence="8">
    <location>
        <begin position="173"/>
        <end position="195"/>
    </location>
</feature>
<dbReference type="EMBL" id="QKWJ01000160">
    <property type="protein sequence ID" value="RDJ98040.1"/>
    <property type="molecule type" value="Genomic_DNA"/>
</dbReference>
<keyword evidence="7 8" id="KW-0472">Membrane</keyword>
<evidence type="ECO:0000256" key="4">
    <source>
        <dbReference type="ARBA" id="ARBA00022475"/>
    </source>
</evidence>
<dbReference type="PANTHER" id="PTHR42718:SF9">
    <property type="entry name" value="MAJOR FACILITATOR SUPERFAMILY MULTIDRUG TRANSPORTER MFSC"/>
    <property type="match status" value="1"/>
</dbReference>
<feature type="transmembrane region" description="Helical" evidence="8">
    <location>
        <begin position="305"/>
        <end position="326"/>
    </location>
</feature>
<feature type="transmembrane region" description="Helical" evidence="8">
    <location>
        <begin position="235"/>
        <end position="255"/>
    </location>
</feature>
<comment type="similarity">
    <text evidence="2">Belongs to the major facilitator superfamily. EmrB family.</text>
</comment>
<keyword evidence="5 8" id="KW-0812">Transmembrane</keyword>
<evidence type="ECO:0000256" key="8">
    <source>
        <dbReference type="SAM" id="Phobius"/>
    </source>
</evidence>
<sequence>MWIRASPTRRAPTLRPERHVAEAAAQAAGDTKRAALAAQPDASAADWIAVAAGSLGALLATLDISITNSALPQIQGQIGAAGTEGTWISTGYLMSEIVIIPLTAWLTRVFGLRRFLMWNALLFTAFSMMCGLSHTLTTMVIGRIGQGLAGGAMIPTAQTIVRTRLPRHQLPIGMSAFGLIVLLGPLLGPVIGGWLAENVDWRWCFFVNLPVSAVLVSLLYFGLKPDRADFHEFVNADWLGIVGLTIGLSSLTVVLEEGQRERWFESPMIVWLSVLSACGLLMMLAGQFTARTPIARLRLLLNKSYASVILIVTTVGAGIYGISYLLPQFLATIAGYNAEQAGGIMLLSGLPAFLMMPVLPRVLGKFDIRVLVVAGLLCFFGSCMLDISLTANSVGHDFVGSQILRGFGQILAMMPLNQASMAAVATHEAGDAAGLYNMARNLGGSIGLALLGTLIDRRTAYHDAVIRESVTANSPIGQDHLASSAAGFFAQHGDLVHAKMQAMGQLAATIARGAAVMTFSEAFYALGVALLLCIPLALLLKTPAPGAPVSSGH</sequence>
<proteinExistence type="inferred from homology"/>
<dbReference type="InterPro" id="IPR036259">
    <property type="entry name" value="MFS_trans_sf"/>
</dbReference>
<dbReference type="PANTHER" id="PTHR42718">
    <property type="entry name" value="MAJOR FACILITATOR SUPERFAMILY MULTIDRUG TRANSPORTER MFSC"/>
    <property type="match status" value="1"/>
</dbReference>
<dbReference type="InterPro" id="IPR004638">
    <property type="entry name" value="EmrB-like"/>
</dbReference>
<gene>
    <name evidence="10" type="ORF">DN412_41565</name>
</gene>
<reference evidence="11" key="1">
    <citation type="submission" date="2018-06" db="EMBL/GenBank/DDBJ databases">
        <authorList>
            <person name="Feng T."/>
            <person name="Jeon C.O."/>
        </authorList>
    </citation>
    <scope>NUCLEOTIDE SEQUENCE [LARGE SCALE GENOMIC DNA]</scope>
    <source>
        <strain evidence="11">S23</strain>
    </source>
</reference>
<accession>A0A370MXD4</accession>
<evidence type="ECO:0000256" key="2">
    <source>
        <dbReference type="ARBA" id="ARBA00008537"/>
    </source>
</evidence>
<dbReference type="Gene3D" id="1.20.1720.10">
    <property type="entry name" value="Multidrug resistance protein D"/>
    <property type="match status" value="1"/>
</dbReference>
<keyword evidence="11" id="KW-1185">Reference proteome</keyword>
<organism evidence="10 11">
    <name type="scientific">Cupriavidus lacunae</name>
    <dbReference type="NCBI Taxonomy" id="2666307"/>
    <lineage>
        <taxon>Bacteria</taxon>
        <taxon>Pseudomonadati</taxon>
        <taxon>Pseudomonadota</taxon>
        <taxon>Betaproteobacteria</taxon>
        <taxon>Burkholderiales</taxon>
        <taxon>Burkholderiaceae</taxon>
        <taxon>Cupriavidus</taxon>
    </lineage>
</organism>
<feature type="transmembrane region" description="Helical" evidence="8">
    <location>
        <begin position="341"/>
        <end position="359"/>
    </location>
</feature>
<feature type="transmembrane region" description="Helical" evidence="8">
    <location>
        <begin position="115"/>
        <end position="134"/>
    </location>
</feature>
<dbReference type="InterPro" id="IPR020846">
    <property type="entry name" value="MFS_dom"/>
</dbReference>
<dbReference type="GO" id="GO:0022857">
    <property type="term" value="F:transmembrane transporter activity"/>
    <property type="evidence" value="ECO:0007669"/>
    <property type="project" value="InterPro"/>
</dbReference>
<feature type="domain" description="Major facilitator superfamily (MFS) profile" evidence="9">
    <location>
        <begin position="49"/>
        <end position="545"/>
    </location>
</feature>
<dbReference type="Proteomes" id="UP000255165">
    <property type="component" value="Unassembled WGS sequence"/>
</dbReference>
<evidence type="ECO:0000256" key="6">
    <source>
        <dbReference type="ARBA" id="ARBA00022989"/>
    </source>
</evidence>
<dbReference type="Gene3D" id="1.20.1250.20">
    <property type="entry name" value="MFS general substrate transporter like domains"/>
    <property type="match status" value="1"/>
</dbReference>
<dbReference type="NCBIfam" id="TIGR00711">
    <property type="entry name" value="efflux_EmrB"/>
    <property type="match status" value="1"/>
</dbReference>
<comment type="subcellular location">
    <subcellularLocation>
        <location evidence="1">Cell membrane</location>
        <topology evidence="1">Multi-pass membrane protein</topology>
    </subcellularLocation>
</comment>
<dbReference type="InterPro" id="IPR011701">
    <property type="entry name" value="MFS"/>
</dbReference>
<evidence type="ECO:0000256" key="3">
    <source>
        <dbReference type="ARBA" id="ARBA00022448"/>
    </source>
</evidence>
<evidence type="ECO:0000313" key="11">
    <source>
        <dbReference type="Proteomes" id="UP000255165"/>
    </source>
</evidence>
<dbReference type="SUPFAM" id="SSF103473">
    <property type="entry name" value="MFS general substrate transporter"/>
    <property type="match status" value="1"/>
</dbReference>
<keyword evidence="3" id="KW-0813">Transport</keyword>
<feature type="transmembrane region" description="Helical" evidence="8">
    <location>
        <begin position="522"/>
        <end position="540"/>
    </location>
</feature>
<keyword evidence="4" id="KW-1003">Cell membrane</keyword>
<dbReference type="Pfam" id="PF07690">
    <property type="entry name" value="MFS_1"/>
    <property type="match status" value="1"/>
</dbReference>
<comment type="caution">
    <text evidence="10">The sequence shown here is derived from an EMBL/GenBank/DDBJ whole genome shotgun (WGS) entry which is preliminary data.</text>
</comment>
<dbReference type="GO" id="GO:0005886">
    <property type="term" value="C:plasma membrane"/>
    <property type="evidence" value="ECO:0007669"/>
    <property type="project" value="UniProtKB-SubCell"/>
</dbReference>
<dbReference type="PROSITE" id="PS50850">
    <property type="entry name" value="MFS"/>
    <property type="match status" value="1"/>
</dbReference>
<feature type="transmembrane region" description="Helical" evidence="8">
    <location>
        <begin position="371"/>
        <end position="391"/>
    </location>
</feature>
<evidence type="ECO:0000256" key="7">
    <source>
        <dbReference type="ARBA" id="ARBA00023136"/>
    </source>
</evidence>
<keyword evidence="6 8" id="KW-1133">Transmembrane helix</keyword>
<name>A0A370MXD4_9BURK</name>
<feature type="transmembrane region" description="Helical" evidence="8">
    <location>
        <begin position="267"/>
        <end position="285"/>
    </location>
</feature>
<protein>
    <submittedName>
        <fullName evidence="10">EmrB/QacA family drug resistance transporter</fullName>
    </submittedName>
</protein>
<dbReference type="CDD" id="cd17503">
    <property type="entry name" value="MFS_LmrB_MDR_like"/>
    <property type="match status" value="1"/>
</dbReference>
<evidence type="ECO:0000256" key="1">
    <source>
        <dbReference type="ARBA" id="ARBA00004651"/>
    </source>
</evidence>
<evidence type="ECO:0000313" key="10">
    <source>
        <dbReference type="EMBL" id="RDJ98040.1"/>
    </source>
</evidence>